<dbReference type="STRING" id="673.AL542_00410"/>
<organism evidence="2 3">
    <name type="scientific">Grimontia hollisae</name>
    <name type="common">Vibrio hollisae</name>
    <dbReference type="NCBI Taxonomy" id="673"/>
    <lineage>
        <taxon>Bacteria</taxon>
        <taxon>Pseudomonadati</taxon>
        <taxon>Pseudomonadota</taxon>
        <taxon>Gammaproteobacteria</taxon>
        <taxon>Vibrionales</taxon>
        <taxon>Vibrionaceae</taxon>
        <taxon>Grimontia</taxon>
    </lineage>
</organism>
<evidence type="ECO:0000256" key="1">
    <source>
        <dbReference type="SAM" id="SignalP"/>
    </source>
</evidence>
<dbReference type="Pfam" id="PF13265">
    <property type="entry name" value="DUF4056"/>
    <property type="match status" value="1"/>
</dbReference>
<reference evidence="2 3" key="1">
    <citation type="submission" date="2018-06" db="EMBL/GenBank/DDBJ databases">
        <authorList>
            <consortium name="Pathogen Informatics"/>
            <person name="Doyle S."/>
        </authorList>
    </citation>
    <scope>NUCLEOTIDE SEQUENCE [LARGE SCALE GENOMIC DNA]</scope>
    <source>
        <strain evidence="2 3">NCTC11645</strain>
    </source>
</reference>
<evidence type="ECO:0000313" key="2">
    <source>
        <dbReference type="EMBL" id="STO98344.1"/>
    </source>
</evidence>
<keyword evidence="1" id="KW-0732">Signal</keyword>
<dbReference type="AlphaFoldDB" id="A0A377J7T6"/>
<protein>
    <recommendedName>
        <fullName evidence="4">DUF4056 domain-containing protein</fullName>
    </recommendedName>
</protein>
<gene>
    <name evidence="2" type="ORF">NCTC11645_03329</name>
</gene>
<dbReference type="Proteomes" id="UP000254512">
    <property type="component" value="Unassembled WGS sequence"/>
</dbReference>
<feature type="signal peptide" evidence="1">
    <location>
        <begin position="1"/>
        <end position="27"/>
    </location>
</feature>
<accession>A0A377J7T6</accession>
<dbReference type="EMBL" id="UGHD01000003">
    <property type="protein sequence ID" value="STO98344.1"/>
    <property type="molecule type" value="Genomic_DNA"/>
</dbReference>
<proteinExistence type="predicted"/>
<evidence type="ECO:0008006" key="4">
    <source>
        <dbReference type="Google" id="ProtNLM"/>
    </source>
</evidence>
<evidence type="ECO:0000313" key="3">
    <source>
        <dbReference type="Proteomes" id="UP000254512"/>
    </source>
</evidence>
<dbReference type="InterPro" id="IPR025130">
    <property type="entry name" value="DUF4056"/>
</dbReference>
<feature type="chain" id="PRO_5016705812" description="DUF4056 domain-containing protein" evidence="1">
    <location>
        <begin position="28"/>
        <end position="357"/>
    </location>
</feature>
<name>A0A377J7T6_GRIHO</name>
<sequence length="357" mass="38815">MVSRFNPWVRRLCLGGLLVSISSMSLAAAPVGVRPCCAFGKDLKAQVGGVPVPFFSVGNVLDADGVGHHQYNDGSEGVSSSLLGMGKEHNGLIYTELGGFIDTAHVRDTADYTYYLFSEIRRHIGTDADIRLPAELRERVIVLKAQPGGLSQETQQQLSVEIAGVMAFRLAQWHEIAQWFGLMSVAGFKELASAFSPEDLYSNMLGAQLAMGILRDSPDLDLQGFGKAMDIALAEKLKALKAVSSQETASRIEALDGIWWDSSKRLPDKWVLLHRDYALSLSLLPNGVAGGEALHLPQMLSNSDPLSQWAQFEARASNEEKAFTGLPGGLKAKSVWTEHDFPALAAFAKEQDSQGRR</sequence>